<dbReference type="InterPro" id="IPR011009">
    <property type="entry name" value="Kinase-like_dom_sf"/>
</dbReference>
<evidence type="ECO:0000313" key="2">
    <source>
        <dbReference type="EMBL" id="KAK6208494.1"/>
    </source>
</evidence>
<name>A0AAV9SW25_9PEZI</name>
<accession>A0AAV9SW25</accession>
<dbReference type="SUPFAM" id="SSF56112">
    <property type="entry name" value="Protein kinase-like (PK-like)"/>
    <property type="match status" value="1"/>
</dbReference>
<feature type="compositionally biased region" description="Basic and acidic residues" evidence="1">
    <location>
        <begin position="547"/>
        <end position="570"/>
    </location>
</feature>
<reference evidence="2 3" key="1">
    <citation type="submission" date="2023-04" db="EMBL/GenBank/DDBJ databases">
        <title>Colletotrichum tabacum stain YC1 causing leaf anthracnose on Nicotiana tabacum(L.) cv.</title>
        <authorList>
            <person name="Ji Z."/>
            <person name="Wang M."/>
            <person name="Zhang J."/>
            <person name="Wang N."/>
            <person name="Zhou Z."/>
        </authorList>
    </citation>
    <scope>NUCLEOTIDE SEQUENCE [LARGE SCALE GENOMIC DNA]</scope>
    <source>
        <strain evidence="2 3">YC1</strain>
    </source>
</reference>
<dbReference type="EMBL" id="JASAOK010000049">
    <property type="protein sequence ID" value="KAK6208494.1"/>
    <property type="molecule type" value="Genomic_DNA"/>
</dbReference>
<feature type="region of interest" description="Disordered" evidence="1">
    <location>
        <begin position="484"/>
        <end position="570"/>
    </location>
</feature>
<sequence length="570" mass="64528">MSEINDVNPDREFARYDPGQKLTLYPYKPVEPYGLEQYDQPKSFHYEVKHSGWVRNFDPTKAHKTPPKQQARIEVVKLLSGGIGTGPQVLLCKVTKAPDESKYLHAPFPGNPRKRHSVQAPSLLVAKVFDSMFFPGRTDFLSAIYGDDVYAEQLLSREAGALAYLYERGLPVGPAAKGKKSQENNNSVTGHPHLVPQYYGSWTVGFNMGENDKGVTKYRCAGLLLMEYIEGRIMEQVCVRDSKTKFLRPNPNPLVFHEYMDVLGHSQKRTLTLTEDVRLKIFRDVAHEVVSHMHIGIEHSDFLPENLMITLRDHGSRDGVIELDEPRVVLLDYTLTEVWRKTRDGKQEGQSQHCLEMLPLPPHPLERFSPQGMPHFIGWFNAEWTEEQFDNWARKEFGELEEGSEKGSKGKYSTFKTLDKIEENILQVESAKEKKMTDEQEEIFGTAAAMFQDAEKQKERTDLERTREEKPFPLELEETGRPHKYMKPDTAFLPGASRYGIQEQRVGSGRAERARKREQTRMLLTTNGEGSSRVAGGGGGDDDVDAADSHDKEKVLGEGEAGKAPEDSSA</sequence>
<feature type="compositionally biased region" description="Basic and acidic residues" evidence="1">
    <location>
        <begin position="510"/>
        <end position="520"/>
    </location>
</feature>
<comment type="caution">
    <text evidence="2">The sequence shown here is derived from an EMBL/GenBank/DDBJ whole genome shotgun (WGS) entry which is preliminary data.</text>
</comment>
<keyword evidence="3" id="KW-1185">Reference proteome</keyword>
<evidence type="ECO:0008006" key="4">
    <source>
        <dbReference type="Google" id="ProtNLM"/>
    </source>
</evidence>
<evidence type="ECO:0000256" key="1">
    <source>
        <dbReference type="SAM" id="MobiDB-lite"/>
    </source>
</evidence>
<dbReference type="Proteomes" id="UP001327957">
    <property type="component" value="Unassembled WGS sequence"/>
</dbReference>
<evidence type="ECO:0000313" key="3">
    <source>
        <dbReference type="Proteomes" id="UP001327957"/>
    </source>
</evidence>
<protein>
    <recommendedName>
        <fullName evidence="4">Protein kinase domain-containing protein</fullName>
    </recommendedName>
</protein>
<dbReference type="AlphaFoldDB" id="A0AAV9SW25"/>
<proteinExistence type="predicted"/>
<gene>
    <name evidence="2" type="ORF">QIS74_12012</name>
</gene>
<organism evidence="2 3">
    <name type="scientific">Colletotrichum tabaci</name>
    <dbReference type="NCBI Taxonomy" id="1209068"/>
    <lineage>
        <taxon>Eukaryota</taxon>
        <taxon>Fungi</taxon>
        <taxon>Dikarya</taxon>
        <taxon>Ascomycota</taxon>
        <taxon>Pezizomycotina</taxon>
        <taxon>Sordariomycetes</taxon>
        <taxon>Hypocreomycetidae</taxon>
        <taxon>Glomerellales</taxon>
        <taxon>Glomerellaceae</taxon>
        <taxon>Colletotrichum</taxon>
        <taxon>Colletotrichum destructivum species complex</taxon>
    </lineage>
</organism>